<dbReference type="InterPro" id="IPR013974">
    <property type="entry name" value="SAF"/>
</dbReference>
<keyword evidence="6" id="KW-0969">Cilium</keyword>
<keyword evidence="6" id="KW-0282">Flagellum</keyword>
<dbReference type="Proteomes" id="UP001597295">
    <property type="component" value="Unassembled WGS sequence"/>
</dbReference>
<dbReference type="Pfam" id="PF13144">
    <property type="entry name" value="ChapFlgA"/>
    <property type="match status" value="1"/>
</dbReference>
<evidence type="ECO:0000256" key="3">
    <source>
        <dbReference type="ARBA" id="ARBA00022764"/>
    </source>
</evidence>
<accession>A0ABW5DP82</accession>
<evidence type="ECO:0000313" key="6">
    <source>
        <dbReference type="EMBL" id="MFD2262353.1"/>
    </source>
</evidence>
<dbReference type="SMART" id="SM00858">
    <property type="entry name" value="SAF"/>
    <property type="match status" value="1"/>
</dbReference>
<dbReference type="Gene3D" id="2.30.30.760">
    <property type="match status" value="1"/>
</dbReference>
<dbReference type="RefSeq" id="WP_379875301.1">
    <property type="nucleotide sequence ID" value="NZ_JBHUIP010000004.1"/>
</dbReference>
<evidence type="ECO:0000259" key="5">
    <source>
        <dbReference type="SMART" id="SM00858"/>
    </source>
</evidence>
<evidence type="ECO:0000256" key="2">
    <source>
        <dbReference type="ARBA" id="ARBA00022729"/>
    </source>
</evidence>
<evidence type="ECO:0000313" key="7">
    <source>
        <dbReference type="Proteomes" id="UP001597295"/>
    </source>
</evidence>
<gene>
    <name evidence="6" type="primary">flgA</name>
    <name evidence="6" type="ORF">ACFSM5_05590</name>
</gene>
<dbReference type="Gene3D" id="3.90.1210.10">
    <property type="entry name" value="Antifreeze-like/N-acetylneuraminic acid synthase C-terminal domain"/>
    <property type="match status" value="1"/>
</dbReference>
<keyword evidence="3" id="KW-0574">Periplasm</keyword>
<proteinExistence type="predicted"/>
<evidence type="ECO:0000256" key="1">
    <source>
        <dbReference type="ARBA" id="ARBA00004418"/>
    </source>
</evidence>
<feature type="chain" id="PRO_5047541809" evidence="4">
    <location>
        <begin position="21"/>
        <end position="313"/>
    </location>
</feature>
<dbReference type="InterPro" id="IPR039246">
    <property type="entry name" value="Flagellar_FlgA"/>
</dbReference>
<reference evidence="7" key="1">
    <citation type="journal article" date="2019" name="Int. J. Syst. Evol. Microbiol.">
        <title>The Global Catalogue of Microorganisms (GCM) 10K type strain sequencing project: providing services to taxonomists for standard genome sequencing and annotation.</title>
        <authorList>
            <consortium name="The Broad Institute Genomics Platform"/>
            <consortium name="The Broad Institute Genome Sequencing Center for Infectious Disease"/>
            <person name="Wu L."/>
            <person name="Ma J."/>
        </authorList>
    </citation>
    <scope>NUCLEOTIDE SEQUENCE [LARGE SCALE GENOMIC DNA]</scope>
    <source>
        <strain evidence="7">CGMCC 1.19062</strain>
    </source>
</reference>
<organism evidence="6 7">
    <name type="scientific">Lacibacterium aquatile</name>
    <dbReference type="NCBI Taxonomy" id="1168082"/>
    <lineage>
        <taxon>Bacteria</taxon>
        <taxon>Pseudomonadati</taxon>
        <taxon>Pseudomonadota</taxon>
        <taxon>Alphaproteobacteria</taxon>
        <taxon>Rhodospirillales</taxon>
        <taxon>Rhodospirillaceae</taxon>
    </lineage>
</organism>
<dbReference type="InterPro" id="IPR017585">
    <property type="entry name" value="SAF_FlgA"/>
</dbReference>
<dbReference type="NCBIfam" id="TIGR03170">
    <property type="entry name" value="flgA_cterm"/>
    <property type="match status" value="1"/>
</dbReference>
<keyword evidence="2 4" id="KW-0732">Signal</keyword>
<comment type="subcellular location">
    <subcellularLocation>
        <location evidence="1">Periplasm</location>
    </subcellularLocation>
</comment>
<dbReference type="EMBL" id="JBHUIP010000004">
    <property type="protein sequence ID" value="MFD2262353.1"/>
    <property type="molecule type" value="Genomic_DNA"/>
</dbReference>
<keyword evidence="7" id="KW-1185">Reference proteome</keyword>
<sequence>MLRRFALAWLIAALAFPAAARVALREQVTVTESQVTLGDLFTGLDADIAARSVSPAPGLGERRVLDAGQLSAIAAANALSWRPADSKIKVTIERTGTEVPASAVVGALAAALAQQGAPGDGEVSLDADKSKVLVPQGSPATVDVADMAYDVRTTRFVATIRAPAGSGSSQRISGTFAPMVDVPVPASPIAAGTILRESDLVLNRMRADQKINQVVTDMSKLVGKTTKRALPVGAPVRPGDLISTILVSKNHIVNVQIVGGPMNLVMQGKALDDGAEGEIVRVLNTRSNKTVQGTVTGAGTVSVLLGAVPVGEN</sequence>
<feature type="domain" description="SAF" evidence="5">
    <location>
        <begin position="180"/>
        <end position="242"/>
    </location>
</feature>
<name>A0ABW5DP82_9PROT</name>
<dbReference type="CDD" id="cd11614">
    <property type="entry name" value="SAF_CpaB_FlgA_like"/>
    <property type="match status" value="1"/>
</dbReference>
<evidence type="ECO:0000256" key="4">
    <source>
        <dbReference type="SAM" id="SignalP"/>
    </source>
</evidence>
<keyword evidence="6" id="KW-0966">Cell projection</keyword>
<dbReference type="PANTHER" id="PTHR36307">
    <property type="entry name" value="FLAGELLA BASAL BODY P-RING FORMATION PROTEIN FLGA"/>
    <property type="match status" value="1"/>
</dbReference>
<protein>
    <submittedName>
        <fullName evidence="6">Flagellar basal body P-ring formation chaperone FlgA</fullName>
    </submittedName>
</protein>
<feature type="signal peptide" evidence="4">
    <location>
        <begin position="1"/>
        <end position="20"/>
    </location>
</feature>
<dbReference type="PANTHER" id="PTHR36307:SF1">
    <property type="entry name" value="FLAGELLA BASAL BODY P-RING FORMATION PROTEIN FLGA"/>
    <property type="match status" value="1"/>
</dbReference>
<comment type="caution">
    <text evidence="6">The sequence shown here is derived from an EMBL/GenBank/DDBJ whole genome shotgun (WGS) entry which is preliminary data.</text>
</comment>